<keyword evidence="8 9" id="KW-0624">Polysaccharide degradation</keyword>
<dbReference type="Pfam" id="PF00840">
    <property type="entry name" value="Glyco_hydro_7"/>
    <property type="match status" value="1"/>
</dbReference>
<protein>
    <recommendedName>
        <fullName evidence="9">Glucanase</fullName>
        <ecNumber evidence="9">3.2.1.-</ecNumber>
    </recommendedName>
</protein>
<comment type="catalytic activity">
    <reaction evidence="1">
        <text>Endohydrolysis of (1-&gt;4)-beta-D-glucosidic linkages in cellulose, lichenin and cereal beta-D-glucans.</text>
        <dbReference type="EC" id="3.2.1.4"/>
    </reaction>
</comment>
<dbReference type="InterPro" id="IPR037019">
    <property type="entry name" value="Glyco_hydro_7_sf"/>
</dbReference>
<evidence type="ECO:0000313" key="11">
    <source>
        <dbReference type="Proteomes" id="UP000504636"/>
    </source>
</evidence>
<evidence type="ECO:0000313" key="10">
    <source>
        <dbReference type="EMBL" id="KAF2801350.1"/>
    </source>
</evidence>
<dbReference type="OrthoDB" id="412382at2759"/>
<dbReference type="PANTHER" id="PTHR33753">
    <property type="entry name" value="1,4-BETA-D-GLUCAN CELLOBIOHYDROLASE B"/>
    <property type="match status" value="1"/>
</dbReference>
<keyword evidence="6" id="KW-0119">Carbohydrate metabolism</keyword>
<reference evidence="12" key="3">
    <citation type="submission" date="2025-04" db="UniProtKB">
        <authorList>
            <consortium name="RefSeq"/>
        </authorList>
    </citation>
    <scope>IDENTIFICATION</scope>
    <source>
        <strain evidence="12">CBS 304.34</strain>
    </source>
</reference>
<proteinExistence type="inferred from homology"/>
<comment type="similarity">
    <text evidence="2 9">Belongs to the glycosyl hydrolase 7 (cellulase C) family.</text>
</comment>
<organism evidence="10">
    <name type="scientific">Mytilinidion resinicola</name>
    <dbReference type="NCBI Taxonomy" id="574789"/>
    <lineage>
        <taxon>Eukaryota</taxon>
        <taxon>Fungi</taxon>
        <taxon>Dikarya</taxon>
        <taxon>Ascomycota</taxon>
        <taxon>Pezizomycotina</taxon>
        <taxon>Dothideomycetes</taxon>
        <taxon>Pleosporomycetidae</taxon>
        <taxon>Mytilinidiales</taxon>
        <taxon>Mytilinidiaceae</taxon>
        <taxon>Mytilinidion</taxon>
    </lineage>
</organism>
<gene>
    <name evidence="10 12" type="ORF">BDZ99DRAFT_403513</name>
</gene>
<dbReference type="Proteomes" id="UP000504636">
    <property type="component" value="Unplaced"/>
</dbReference>
<evidence type="ECO:0000256" key="1">
    <source>
        <dbReference type="ARBA" id="ARBA00000966"/>
    </source>
</evidence>
<name>A0A6A6XY43_9PEZI</name>
<dbReference type="GeneID" id="54457238"/>
<dbReference type="EMBL" id="MU003731">
    <property type="protein sequence ID" value="KAF2801350.1"/>
    <property type="molecule type" value="Genomic_DNA"/>
</dbReference>
<dbReference type="Gene3D" id="2.70.100.10">
    <property type="entry name" value="Glycoside hydrolase, family 7, domain"/>
    <property type="match status" value="1"/>
</dbReference>
<evidence type="ECO:0000256" key="9">
    <source>
        <dbReference type="RuleBase" id="RU361164"/>
    </source>
</evidence>
<keyword evidence="4 9" id="KW-0136">Cellulose degradation</keyword>
<dbReference type="InterPro" id="IPR001722">
    <property type="entry name" value="Glyco_hydro_7"/>
</dbReference>
<evidence type="ECO:0000256" key="4">
    <source>
        <dbReference type="ARBA" id="ARBA00023001"/>
    </source>
</evidence>
<dbReference type="RefSeq" id="XP_033568314.1">
    <property type="nucleotide sequence ID" value="XM_033716345.1"/>
</dbReference>
<reference evidence="12" key="2">
    <citation type="submission" date="2020-04" db="EMBL/GenBank/DDBJ databases">
        <authorList>
            <consortium name="NCBI Genome Project"/>
        </authorList>
    </citation>
    <scope>NUCLEOTIDE SEQUENCE</scope>
    <source>
        <strain evidence="12">CBS 304.34</strain>
    </source>
</reference>
<keyword evidence="3 9" id="KW-0378">Hydrolase</keyword>
<dbReference type="EC" id="3.2.1.-" evidence="9"/>
<evidence type="ECO:0000256" key="3">
    <source>
        <dbReference type="ARBA" id="ARBA00022801"/>
    </source>
</evidence>
<dbReference type="PANTHER" id="PTHR33753:SF1">
    <property type="entry name" value="ENDO-BETA-1,4-GLUCANASE CELB"/>
    <property type="match status" value="1"/>
</dbReference>
<keyword evidence="11" id="KW-1185">Reference proteome</keyword>
<reference evidence="10 12" key="1">
    <citation type="journal article" date="2020" name="Stud. Mycol.">
        <title>101 Dothideomycetes genomes: a test case for predicting lifestyles and emergence of pathogens.</title>
        <authorList>
            <person name="Haridas S."/>
            <person name="Albert R."/>
            <person name="Binder M."/>
            <person name="Bloem J."/>
            <person name="Labutti K."/>
            <person name="Salamov A."/>
            <person name="Andreopoulos B."/>
            <person name="Baker S."/>
            <person name="Barry K."/>
            <person name="Bills G."/>
            <person name="Bluhm B."/>
            <person name="Cannon C."/>
            <person name="Castanera R."/>
            <person name="Culley D."/>
            <person name="Daum C."/>
            <person name="Ezra D."/>
            <person name="Gonzalez J."/>
            <person name="Henrissat B."/>
            <person name="Kuo A."/>
            <person name="Liang C."/>
            <person name="Lipzen A."/>
            <person name="Lutzoni F."/>
            <person name="Magnuson J."/>
            <person name="Mondo S."/>
            <person name="Nolan M."/>
            <person name="Ohm R."/>
            <person name="Pangilinan J."/>
            <person name="Park H.-J."/>
            <person name="Ramirez L."/>
            <person name="Alfaro M."/>
            <person name="Sun H."/>
            <person name="Tritt A."/>
            <person name="Yoshinaga Y."/>
            <person name="Zwiers L.-H."/>
            <person name="Turgeon B."/>
            <person name="Goodwin S."/>
            <person name="Spatafora J."/>
            <person name="Crous P."/>
            <person name="Grigoriev I."/>
        </authorList>
    </citation>
    <scope>NUCLEOTIDE SEQUENCE</scope>
    <source>
        <strain evidence="10 12">CBS 304.34</strain>
    </source>
</reference>
<evidence type="ECO:0000313" key="12">
    <source>
        <dbReference type="RefSeq" id="XP_033568314.1"/>
    </source>
</evidence>
<evidence type="ECO:0000256" key="5">
    <source>
        <dbReference type="ARBA" id="ARBA00023180"/>
    </source>
</evidence>
<accession>A0A6A6XY43</accession>
<evidence type="ECO:0000256" key="2">
    <source>
        <dbReference type="ARBA" id="ARBA00006044"/>
    </source>
</evidence>
<keyword evidence="5" id="KW-0325">Glycoprotein</keyword>
<keyword evidence="7 9" id="KW-0326">Glycosidase</keyword>
<dbReference type="InterPro" id="IPR013320">
    <property type="entry name" value="ConA-like_dom_sf"/>
</dbReference>
<sequence length="79" mass="8481">EVHPSLPLKKCTLAGGCVLVNSSIVLDSNYRWLYNLGGYTNCVGTAFDPEFCPNVENCAANCALEVVDYASTSYTRSPG</sequence>
<dbReference type="SUPFAM" id="SSF49899">
    <property type="entry name" value="Concanavalin A-like lectins/glucanases"/>
    <property type="match status" value="1"/>
</dbReference>
<feature type="non-terminal residue" evidence="10">
    <location>
        <position position="1"/>
    </location>
</feature>
<dbReference type="GO" id="GO:0008810">
    <property type="term" value="F:cellulase activity"/>
    <property type="evidence" value="ECO:0007669"/>
    <property type="project" value="UniProtKB-EC"/>
</dbReference>
<evidence type="ECO:0000256" key="7">
    <source>
        <dbReference type="ARBA" id="ARBA00023295"/>
    </source>
</evidence>
<dbReference type="AlphaFoldDB" id="A0A6A6XY43"/>
<dbReference type="PRINTS" id="PR00734">
    <property type="entry name" value="GLHYDRLASE7"/>
</dbReference>
<dbReference type="GO" id="GO:0030245">
    <property type="term" value="P:cellulose catabolic process"/>
    <property type="evidence" value="ECO:0007669"/>
    <property type="project" value="UniProtKB-KW"/>
</dbReference>
<evidence type="ECO:0000256" key="8">
    <source>
        <dbReference type="ARBA" id="ARBA00023326"/>
    </source>
</evidence>
<evidence type="ECO:0000256" key="6">
    <source>
        <dbReference type="ARBA" id="ARBA00023277"/>
    </source>
</evidence>